<comment type="subcellular location">
    <subcellularLocation>
        <location evidence="1">Nucleus</location>
    </subcellularLocation>
</comment>
<evidence type="ECO:0000256" key="2">
    <source>
        <dbReference type="ARBA" id="ARBA00010386"/>
    </source>
</evidence>
<gene>
    <name evidence="10" type="ORF">NA57DRAFT_54569</name>
</gene>
<evidence type="ECO:0000256" key="1">
    <source>
        <dbReference type="ARBA" id="ARBA00004123"/>
    </source>
</evidence>
<keyword evidence="7" id="KW-0539">Nucleus</keyword>
<evidence type="ECO:0000259" key="9">
    <source>
        <dbReference type="Pfam" id="PF04696"/>
    </source>
</evidence>
<evidence type="ECO:0000313" key="10">
    <source>
        <dbReference type="EMBL" id="KAF2100485.1"/>
    </source>
</evidence>
<keyword evidence="5" id="KW-0804">Transcription</keyword>
<dbReference type="Proteomes" id="UP000799772">
    <property type="component" value="Unassembled WGS sequence"/>
</dbReference>
<feature type="region of interest" description="Disordered" evidence="8">
    <location>
        <begin position="1"/>
        <end position="154"/>
    </location>
</feature>
<evidence type="ECO:0000256" key="5">
    <source>
        <dbReference type="ARBA" id="ARBA00023163"/>
    </source>
</evidence>
<comment type="caution">
    <text evidence="10">The sequence shown here is derived from an EMBL/GenBank/DDBJ whole genome shotgun (WGS) entry which is preliminary data.</text>
</comment>
<evidence type="ECO:0000256" key="3">
    <source>
        <dbReference type="ARBA" id="ARBA00022664"/>
    </source>
</evidence>
<feature type="compositionally biased region" description="Polar residues" evidence="8">
    <location>
        <begin position="55"/>
        <end position="64"/>
    </location>
</feature>
<evidence type="ECO:0000256" key="6">
    <source>
        <dbReference type="ARBA" id="ARBA00023187"/>
    </source>
</evidence>
<accession>A0A9P4IJP5</accession>
<dbReference type="EMBL" id="ML978124">
    <property type="protein sequence ID" value="KAF2100485.1"/>
    <property type="molecule type" value="Genomic_DNA"/>
</dbReference>
<evidence type="ECO:0000256" key="4">
    <source>
        <dbReference type="ARBA" id="ARBA00023015"/>
    </source>
</evidence>
<feature type="compositionally biased region" description="Acidic residues" evidence="8">
    <location>
        <begin position="291"/>
        <end position="306"/>
    </location>
</feature>
<evidence type="ECO:0000256" key="8">
    <source>
        <dbReference type="SAM" id="MobiDB-lite"/>
    </source>
</evidence>
<dbReference type="GO" id="GO:0071013">
    <property type="term" value="C:catalytic step 2 spliceosome"/>
    <property type="evidence" value="ECO:0007669"/>
    <property type="project" value="TreeGrafter"/>
</dbReference>
<dbReference type="PANTHER" id="PTHR12707">
    <property type="entry name" value="PINN"/>
    <property type="match status" value="1"/>
</dbReference>
<dbReference type="Pfam" id="PF04696">
    <property type="entry name" value="Pinin_SDK_memA"/>
    <property type="match status" value="1"/>
</dbReference>
<feature type="domain" description="Pinin/SDK/MemA protein" evidence="9">
    <location>
        <begin position="84"/>
        <end position="198"/>
    </location>
</feature>
<proteinExistence type="inferred from homology"/>
<dbReference type="OrthoDB" id="330772at2759"/>
<feature type="compositionally biased region" description="Basic and acidic residues" evidence="8">
    <location>
        <begin position="131"/>
        <end position="141"/>
    </location>
</feature>
<dbReference type="PANTHER" id="PTHR12707:SF0">
    <property type="entry name" value="PININ"/>
    <property type="match status" value="1"/>
</dbReference>
<feature type="compositionally biased region" description="Basic and acidic residues" evidence="8">
    <location>
        <begin position="229"/>
        <end position="250"/>
    </location>
</feature>
<reference evidence="10" key="1">
    <citation type="journal article" date="2020" name="Stud. Mycol.">
        <title>101 Dothideomycetes genomes: a test case for predicting lifestyles and emergence of pathogens.</title>
        <authorList>
            <person name="Haridas S."/>
            <person name="Albert R."/>
            <person name="Binder M."/>
            <person name="Bloem J."/>
            <person name="Labutti K."/>
            <person name="Salamov A."/>
            <person name="Andreopoulos B."/>
            <person name="Baker S."/>
            <person name="Barry K."/>
            <person name="Bills G."/>
            <person name="Bluhm B."/>
            <person name="Cannon C."/>
            <person name="Castanera R."/>
            <person name="Culley D."/>
            <person name="Daum C."/>
            <person name="Ezra D."/>
            <person name="Gonzalez J."/>
            <person name="Henrissat B."/>
            <person name="Kuo A."/>
            <person name="Liang C."/>
            <person name="Lipzen A."/>
            <person name="Lutzoni F."/>
            <person name="Magnuson J."/>
            <person name="Mondo S."/>
            <person name="Nolan M."/>
            <person name="Ohm R."/>
            <person name="Pangilinan J."/>
            <person name="Park H.-J."/>
            <person name="Ramirez L."/>
            <person name="Alfaro M."/>
            <person name="Sun H."/>
            <person name="Tritt A."/>
            <person name="Yoshinaga Y."/>
            <person name="Zwiers L.-H."/>
            <person name="Turgeon B."/>
            <person name="Goodwin S."/>
            <person name="Spatafora J."/>
            <person name="Crous P."/>
            <person name="Grigoriev I."/>
        </authorList>
    </citation>
    <scope>NUCLEOTIDE SEQUENCE</scope>
    <source>
        <strain evidence="10">CBS 133067</strain>
    </source>
</reference>
<feature type="compositionally biased region" description="Basic and acidic residues" evidence="8">
    <location>
        <begin position="281"/>
        <end position="290"/>
    </location>
</feature>
<dbReference type="InterPro" id="IPR006786">
    <property type="entry name" value="Pinin_SDK_MemA"/>
</dbReference>
<dbReference type="GO" id="GO:0008380">
    <property type="term" value="P:RNA splicing"/>
    <property type="evidence" value="ECO:0007669"/>
    <property type="project" value="UniProtKB-KW"/>
</dbReference>
<keyword evidence="11" id="KW-1185">Reference proteome</keyword>
<keyword evidence="3" id="KW-0507">mRNA processing</keyword>
<sequence>MVESAVVVPAEPLIESQASPPPPQRNGSLKRRQSSISSISSKRPRLSFDGAPESRSANSPTQDTPAPIHSPERAPLRKASIDMDKKRAKRMFGNFLGAISQKSETVSQRKRADVEKRAQAKLRQQSEEDEAARQQKLEEIQKKRKEQQVVWEEKSVEVRHSNMRATANFLRTDAEPHLYYKPYELRPSDKERIERQVKDVEEIIESEKEELEKRRQARLDATEAQMIDQTEHGEEDRSKFGDPGAVHEEAAASEEQGASKATNGDSEDASQVANGAPTALIEHENNKEMADDGGEVVEGEEDTVIY</sequence>
<dbReference type="AlphaFoldDB" id="A0A9P4IJP5"/>
<evidence type="ECO:0000256" key="7">
    <source>
        <dbReference type="ARBA" id="ARBA00023242"/>
    </source>
</evidence>
<evidence type="ECO:0000313" key="11">
    <source>
        <dbReference type="Proteomes" id="UP000799772"/>
    </source>
</evidence>
<feature type="region of interest" description="Disordered" evidence="8">
    <location>
        <begin position="205"/>
        <end position="306"/>
    </location>
</feature>
<dbReference type="InterPro" id="IPR039853">
    <property type="entry name" value="Pinin"/>
</dbReference>
<feature type="compositionally biased region" description="Basic and acidic residues" evidence="8">
    <location>
        <begin position="70"/>
        <end position="85"/>
    </location>
</feature>
<name>A0A9P4IJP5_9PEZI</name>
<protein>
    <recommendedName>
        <fullName evidence="9">Pinin/SDK/MemA protein domain-containing protein</fullName>
    </recommendedName>
</protein>
<feature type="compositionally biased region" description="Basic and acidic residues" evidence="8">
    <location>
        <begin position="210"/>
        <end position="221"/>
    </location>
</feature>
<keyword evidence="4" id="KW-0805">Transcription regulation</keyword>
<dbReference type="GO" id="GO:0006397">
    <property type="term" value="P:mRNA processing"/>
    <property type="evidence" value="ECO:0007669"/>
    <property type="project" value="UniProtKB-KW"/>
</dbReference>
<organism evidence="10 11">
    <name type="scientific">Rhizodiscina lignyota</name>
    <dbReference type="NCBI Taxonomy" id="1504668"/>
    <lineage>
        <taxon>Eukaryota</taxon>
        <taxon>Fungi</taxon>
        <taxon>Dikarya</taxon>
        <taxon>Ascomycota</taxon>
        <taxon>Pezizomycotina</taxon>
        <taxon>Dothideomycetes</taxon>
        <taxon>Pleosporomycetidae</taxon>
        <taxon>Aulographales</taxon>
        <taxon>Rhizodiscinaceae</taxon>
        <taxon>Rhizodiscina</taxon>
    </lineage>
</organism>
<comment type="similarity">
    <text evidence="2">Belongs to the pinin family.</text>
</comment>
<keyword evidence="6" id="KW-0508">mRNA splicing</keyword>